<gene>
    <name evidence="1" type="ORF">OGM63_21355</name>
</gene>
<protein>
    <submittedName>
        <fullName evidence="1">Uncharacterized protein</fullName>
    </submittedName>
</protein>
<organism evidence="1 2">
    <name type="scientific">Plectonema radiosum NIES-515</name>
    <dbReference type="NCBI Taxonomy" id="2986073"/>
    <lineage>
        <taxon>Bacteria</taxon>
        <taxon>Bacillati</taxon>
        <taxon>Cyanobacteriota</taxon>
        <taxon>Cyanophyceae</taxon>
        <taxon>Oscillatoriophycideae</taxon>
        <taxon>Oscillatoriales</taxon>
        <taxon>Microcoleaceae</taxon>
        <taxon>Plectonema</taxon>
    </lineage>
</organism>
<evidence type="ECO:0000313" key="2">
    <source>
        <dbReference type="Proteomes" id="UP001526143"/>
    </source>
</evidence>
<keyword evidence="2" id="KW-1185">Reference proteome</keyword>
<dbReference type="RefSeq" id="WP_263747670.1">
    <property type="nucleotide sequence ID" value="NZ_JAOWRF010000302.1"/>
</dbReference>
<evidence type="ECO:0000313" key="1">
    <source>
        <dbReference type="EMBL" id="MCV3216025.1"/>
    </source>
</evidence>
<name>A0ABT3B451_9CYAN</name>
<dbReference type="EMBL" id="JAOWRF010000302">
    <property type="protein sequence ID" value="MCV3216025.1"/>
    <property type="molecule type" value="Genomic_DNA"/>
</dbReference>
<sequence length="89" mass="10143">MICDACPSTAISYDPAAEMYTCQACGHKWFPDDYDDLIEDDDFDIEFDCGFQPGFGCLYAGSEDCDFECPYRDKLHRHPDYPDVGLSDF</sequence>
<comment type="caution">
    <text evidence="1">The sequence shown here is derived from an EMBL/GenBank/DDBJ whole genome shotgun (WGS) entry which is preliminary data.</text>
</comment>
<reference evidence="1 2" key="1">
    <citation type="submission" date="2022-10" db="EMBL/GenBank/DDBJ databases">
        <title>Identification of biosynthetic pathway for the production of the potent trypsin inhibitor radiosumin.</title>
        <authorList>
            <person name="Fewer D.P."/>
            <person name="Delbaje E."/>
            <person name="Ouyang X."/>
            <person name="Agostino P.D."/>
            <person name="Wahlsten M."/>
            <person name="Jokela J."/>
            <person name="Permi P."/>
            <person name="Haapaniemi E."/>
            <person name="Koistinen H."/>
        </authorList>
    </citation>
    <scope>NUCLEOTIDE SEQUENCE [LARGE SCALE GENOMIC DNA]</scope>
    <source>
        <strain evidence="1 2">NIES-515</strain>
    </source>
</reference>
<dbReference type="Proteomes" id="UP001526143">
    <property type="component" value="Unassembled WGS sequence"/>
</dbReference>
<proteinExistence type="predicted"/>
<accession>A0ABT3B451</accession>